<dbReference type="Proteomes" id="UP000255277">
    <property type="component" value="Unassembled WGS sequence"/>
</dbReference>
<dbReference type="InterPro" id="IPR016161">
    <property type="entry name" value="Ald_DH/histidinol_DH"/>
</dbReference>
<dbReference type="CDD" id="cd07136">
    <property type="entry name" value="ALDH_YwdH-P39616"/>
    <property type="match status" value="1"/>
</dbReference>
<feature type="active site" evidence="5 6">
    <location>
        <position position="210"/>
    </location>
</feature>
<proteinExistence type="inferred from homology"/>
<evidence type="ECO:0000256" key="7">
    <source>
        <dbReference type="RuleBase" id="RU003345"/>
    </source>
</evidence>
<accession>A0A0D0SPJ8</accession>
<reference evidence="10 11" key="1">
    <citation type="submission" date="2018-06" db="EMBL/GenBank/DDBJ databases">
        <authorList>
            <consortium name="Pathogen Informatics"/>
            <person name="Doyle S."/>
        </authorList>
    </citation>
    <scope>NUCLEOTIDE SEQUENCE [LARGE SCALE GENOMIC DNA]</scope>
    <source>
        <strain evidence="10 11">NCTC12195</strain>
    </source>
</reference>
<feature type="active site" evidence="5">
    <location>
        <position position="244"/>
    </location>
</feature>
<evidence type="ECO:0000313" key="11">
    <source>
        <dbReference type="Proteomes" id="UP000255277"/>
    </source>
</evidence>
<dbReference type="GO" id="GO:0004029">
    <property type="term" value="F:aldehyde dehydrogenase (NAD+) activity"/>
    <property type="evidence" value="ECO:0007669"/>
    <property type="project" value="TreeGrafter"/>
</dbReference>
<evidence type="ECO:0000256" key="3">
    <source>
        <dbReference type="ARBA" id="ARBA00023027"/>
    </source>
</evidence>
<evidence type="ECO:0000256" key="1">
    <source>
        <dbReference type="ARBA" id="ARBA00009986"/>
    </source>
</evidence>
<protein>
    <recommendedName>
        <fullName evidence="4">Aldehyde dehydrogenase</fullName>
    </recommendedName>
</protein>
<dbReference type="Proteomes" id="UP000321057">
    <property type="component" value="Unassembled WGS sequence"/>
</dbReference>
<dbReference type="PANTHER" id="PTHR43570">
    <property type="entry name" value="ALDEHYDE DEHYDROGENASE"/>
    <property type="match status" value="1"/>
</dbReference>
<dbReference type="Gene3D" id="3.40.309.10">
    <property type="entry name" value="Aldehyde Dehydrogenase, Chain A, domain 2"/>
    <property type="match status" value="1"/>
</dbReference>
<dbReference type="STRING" id="1293.SH09_09270"/>
<name>A0A0D0SPJ8_STAGA</name>
<keyword evidence="2 4" id="KW-0560">Oxidoreductase</keyword>
<evidence type="ECO:0000313" key="10">
    <source>
        <dbReference type="EMBL" id="SUM34098.1"/>
    </source>
</evidence>
<keyword evidence="12" id="KW-1185">Reference proteome</keyword>
<comment type="similarity">
    <text evidence="1 4 7">Belongs to the aldehyde dehydrogenase family.</text>
</comment>
<dbReference type="FunFam" id="3.40.605.10:FF:000004">
    <property type="entry name" value="Aldehyde dehydrogenase"/>
    <property type="match status" value="1"/>
</dbReference>
<evidence type="ECO:0000256" key="5">
    <source>
        <dbReference type="PIRSR" id="PIRSR036492-1"/>
    </source>
</evidence>
<dbReference type="Gene3D" id="3.40.605.10">
    <property type="entry name" value="Aldehyde Dehydrogenase, Chain A, domain 1"/>
    <property type="match status" value="1"/>
</dbReference>
<dbReference type="InterPro" id="IPR016160">
    <property type="entry name" value="Ald_DH_CS_CYS"/>
</dbReference>
<evidence type="ECO:0000313" key="9">
    <source>
        <dbReference type="EMBL" id="GEQ06880.1"/>
    </source>
</evidence>
<gene>
    <name evidence="10" type="primary">calB</name>
    <name evidence="10" type="ORF">NCTC12195_03606</name>
    <name evidence="9" type="ORF">SGA02_27080</name>
</gene>
<dbReference type="PROSITE" id="PS00687">
    <property type="entry name" value="ALDEHYDE_DEHYDR_GLU"/>
    <property type="match status" value="1"/>
</dbReference>
<dbReference type="InterPro" id="IPR012394">
    <property type="entry name" value="Aldehyde_DH_NAD(P)"/>
</dbReference>
<dbReference type="AlphaFoldDB" id="A0A0D0SPJ8"/>
<dbReference type="Pfam" id="PF00171">
    <property type="entry name" value="Aldedh"/>
    <property type="match status" value="1"/>
</dbReference>
<evidence type="ECO:0000256" key="4">
    <source>
        <dbReference type="PIRNR" id="PIRNR036492"/>
    </source>
</evidence>
<evidence type="ECO:0000313" key="12">
    <source>
        <dbReference type="Proteomes" id="UP000321057"/>
    </source>
</evidence>
<dbReference type="RefSeq" id="WP_042739379.1">
    <property type="nucleotide sequence ID" value="NZ_BKAX01000013.1"/>
</dbReference>
<dbReference type="PANTHER" id="PTHR43570:SF16">
    <property type="entry name" value="ALDEHYDE DEHYDROGENASE TYPE III, ISOFORM Q"/>
    <property type="match status" value="1"/>
</dbReference>
<dbReference type="GO" id="GO:0006081">
    <property type="term" value="P:aldehyde metabolic process"/>
    <property type="evidence" value="ECO:0007669"/>
    <property type="project" value="InterPro"/>
</dbReference>
<dbReference type="InterPro" id="IPR016163">
    <property type="entry name" value="Ald_DH_C"/>
</dbReference>
<dbReference type="OrthoDB" id="9762913at2"/>
<evidence type="ECO:0000259" key="8">
    <source>
        <dbReference type="Pfam" id="PF00171"/>
    </source>
</evidence>
<evidence type="ECO:0000256" key="6">
    <source>
        <dbReference type="PROSITE-ProRule" id="PRU10007"/>
    </source>
</evidence>
<dbReference type="PROSITE" id="PS00070">
    <property type="entry name" value="ALDEHYDE_DEHYDR_CYS"/>
    <property type="match status" value="1"/>
</dbReference>
<evidence type="ECO:0000256" key="2">
    <source>
        <dbReference type="ARBA" id="ARBA00023002"/>
    </source>
</evidence>
<dbReference type="PIRSF" id="PIRSF036492">
    <property type="entry name" value="ALDH"/>
    <property type="match status" value="1"/>
</dbReference>
<reference evidence="9 12" key="2">
    <citation type="submission" date="2019-07" db="EMBL/GenBank/DDBJ databases">
        <title>Whole genome shotgun sequence of Staphylococcus gallinarum NBRC 109767.</title>
        <authorList>
            <person name="Hosoyama A."/>
            <person name="Uohara A."/>
            <person name="Ohji S."/>
            <person name="Ichikawa N."/>
        </authorList>
    </citation>
    <scope>NUCLEOTIDE SEQUENCE [LARGE SCALE GENOMIC DNA]</scope>
    <source>
        <strain evidence="9 12">NBRC 109767</strain>
    </source>
</reference>
<dbReference type="EMBL" id="BKAX01000013">
    <property type="protein sequence ID" value="GEQ06880.1"/>
    <property type="molecule type" value="Genomic_DNA"/>
</dbReference>
<dbReference type="InterPro" id="IPR029510">
    <property type="entry name" value="Ald_DH_CS_GLU"/>
</dbReference>
<dbReference type="InterPro" id="IPR016162">
    <property type="entry name" value="Ald_DH_N"/>
</dbReference>
<keyword evidence="3" id="KW-0520">NAD</keyword>
<dbReference type="EMBL" id="UHDK01000001">
    <property type="protein sequence ID" value="SUM34098.1"/>
    <property type="molecule type" value="Genomic_DNA"/>
</dbReference>
<dbReference type="InterPro" id="IPR015590">
    <property type="entry name" value="Aldehyde_DH_dom"/>
</dbReference>
<sequence>MNVIEQTFHNSKKYFDTHETKDIKFRRKQLKLLSKSIRNHEDELLDAFQKDLGKNKVETYASEIGFTLKNIKTARKELKNWAKPKQVNTPIFMFPTKSYIMKEPYGTVLIIGPFNYPFQLLIEPLIGAIAAGNTVILKPSEYTPTVSTVIQRIIEEVFDAEYVSICQGNSEVTQQLLELPFDYIFFTGSEKVGRIVYQAASSHLTPVTLELGGKSPVIVDETANIKVASERICFGKFANAGQTCVAPDYILVHRKVQDALITALKQTITEFYGKSIQQSPDFGRIVNSKHFNRLHDLLTIHQQDIIFGGQTDADECYVSPTLLEGITFDSKIMEDEIFGPLLPIITYDDFDEAVSLIRSKPKPLSLYLFSEDENATERVLKEISFGGGAINDTVMQLANPNLPFGGVGASGIGQYHGKYSFNTFSHDKSYIFKSTRLESSLFFPPYKGKFKYIKTFFNN</sequence>
<dbReference type="SUPFAM" id="SSF53720">
    <property type="entry name" value="ALDH-like"/>
    <property type="match status" value="1"/>
</dbReference>
<feature type="domain" description="Aldehyde dehydrogenase" evidence="8">
    <location>
        <begin position="4"/>
        <end position="428"/>
    </location>
</feature>
<organism evidence="10 11">
    <name type="scientific">Staphylococcus gallinarum</name>
    <dbReference type="NCBI Taxonomy" id="1293"/>
    <lineage>
        <taxon>Bacteria</taxon>
        <taxon>Bacillati</taxon>
        <taxon>Bacillota</taxon>
        <taxon>Bacilli</taxon>
        <taxon>Bacillales</taxon>
        <taxon>Staphylococcaceae</taxon>
        <taxon>Staphylococcus</taxon>
    </lineage>
</organism>
<dbReference type="FunFam" id="3.40.309.10:FF:000003">
    <property type="entry name" value="Aldehyde dehydrogenase"/>
    <property type="match status" value="1"/>
</dbReference>
<dbReference type="GO" id="GO:0005737">
    <property type="term" value="C:cytoplasm"/>
    <property type="evidence" value="ECO:0007669"/>
    <property type="project" value="TreeGrafter"/>
</dbReference>